<reference evidence="1 2" key="1">
    <citation type="submission" date="2019-12" db="EMBL/GenBank/DDBJ databases">
        <title>complete genome sequences of Aeromonas veronii str. WP3-W19-ESBL-03 isolated from wastewater treatment plant effluent.</title>
        <authorList>
            <person name="Sekizuka T."/>
            <person name="Itokawa K."/>
            <person name="Yatsu K."/>
            <person name="Inamine Y."/>
            <person name="Kuroda M."/>
        </authorList>
    </citation>
    <scope>NUCLEOTIDE SEQUENCE [LARGE SCALE GENOMIC DNA]</scope>
    <source>
        <strain evidence="1 2">WP3-W19-ESBL-03</strain>
    </source>
</reference>
<sequence>MAGFVFLGNPQPTYWTISMDWSDAVVNGVTVTGVVTHVREYDGSQALVTLNTGVSVVVPATHQPVPGDTLVEGELSL</sequence>
<proteinExistence type="predicted"/>
<evidence type="ECO:0000313" key="1">
    <source>
        <dbReference type="EMBL" id="BBR39374.1"/>
    </source>
</evidence>
<dbReference type="EMBL" id="AP022038">
    <property type="protein sequence ID" value="BBR39374.1"/>
    <property type="molecule type" value="Genomic_DNA"/>
</dbReference>
<protein>
    <submittedName>
        <fullName evidence="1">Uncharacterized protein</fullName>
    </submittedName>
</protein>
<organism evidence="1 2">
    <name type="scientific">Aeromonas veronii</name>
    <dbReference type="NCBI Taxonomy" id="654"/>
    <lineage>
        <taxon>Bacteria</taxon>
        <taxon>Pseudomonadati</taxon>
        <taxon>Pseudomonadota</taxon>
        <taxon>Gammaproteobacteria</taxon>
        <taxon>Aeromonadales</taxon>
        <taxon>Aeromonadaceae</taxon>
        <taxon>Aeromonas</taxon>
    </lineage>
</organism>
<dbReference type="Proteomes" id="UP000515442">
    <property type="component" value="Chromosome"/>
</dbReference>
<evidence type="ECO:0000313" key="2">
    <source>
        <dbReference type="Proteomes" id="UP000515442"/>
    </source>
</evidence>
<dbReference type="AlphaFoldDB" id="A0A6S5C2E6"/>
<name>A0A6S5C2E6_AERVE</name>
<accession>A0A6S5C2E6</accession>
<gene>
    <name evidence="1" type="ORF">WP3W19E03_18990</name>
</gene>